<accession>A0A0P9DLL5</accession>
<protein>
    <submittedName>
        <fullName evidence="3">Uncharacterized protein</fullName>
    </submittedName>
</protein>
<keyword evidence="2" id="KW-0812">Transmembrane</keyword>
<proteinExistence type="predicted"/>
<feature type="transmembrane region" description="Helical" evidence="2">
    <location>
        <begin position="31"/>
        <end position="51"/>
    </location>
</feature>
<organism evidence="3 4">
    <name type="scientific">Kouleothrix aurantiaca</name>
    <dbReference type="NCBI Taxonomy" id="186479"/>
    <lineage>
        <taxon>Bacteria</taxon>
        <taxon>Bacillati</taxon>
        <taxon>Chloroflexota</taxon>
        <taxon>Chloroflexia</taxon>
        <taxon>Chloroflexales</taxon>
        <taxon>Roseiflexineae</taxon>
        <taxon>Roseiflexaceae</taxon>
        <taxon>Kouleothrix</taxon>
    </lineage>
</organism>
<dbReference type="EMBL" id="LJCR01001175">
    <property type="protein sequence ID" value="KPV50873.1"/>
    <property type="molecule type" value="Genomic_DNA"/>
</dbReference>
<reference evidence="3 4" key="1">
    <citation type="submission" date="2015-09" db="EMBL/GenBank/DDBJ databases">
        <title>Draft genome sequence of Kouleothrix aurantiaca JCM 19913.</title>
        <authorList>
            <person name="Hemp J."/>
        </authorList>
    </citation>
    <scope>NUCLEOTIDE SEQUENCE [LARGE SCALE GENOMIC DNA]</scope>
    <source>
        <strain evidence="3 4">COM-B</strain>
    </source>
</reference>
<feature type="region of interest" description="Disordered" evidence="1">
    <location>
        <begin position="1"/>
        <end position="20"/>
    </location>
</feature>
<keyword evidence="2" id="KW-0472">Membrane</keyword>
<evidence type="ECO:0000313" key="4">
    <source>
        <dbReference type="Proteomes" id="UP000050509"/>
    </source>
</evidence>
<name>A0A0P9DLL5_9CHLR</name>
<evidence type="ECO:0000256" key="1">
    <source>
        <dbReference type="SAM" id="MobiDB-lite"/>
    </source>
</evidence>
<feature type="transmembrane region" description="Helical" evidence="2">
    <location>
        <begin position="63"/>
        <end position="85"/>
    </location>
</feature>
<dbReference type="AlphaFoldDB" id="A0A0P9DLL5"/>
<sequence>MALPPRQPHTGAQSPGLRPARRALRKLNNPALLEPLSWVLWLVAVAAFALWTLHSYQAPAKPAWIGMTIHTTVFAIWGLIIREWAALRWRERPPRNK</sequence>
<keyword evidence="2" id="KW-1133">Transmembrane helix</keyword>
<keyword evidence="4" id="KW-1185">Reference proteome</keyword>
<evidence type="ECO:0000313" key="3">
    <source>
        <dbReference type="EMBL" id="KPV50873.1"/>
    </source>
</evidence>
<gene>
    <name evidence="3" type="ORF">SE17_24415</name>
</gene>
<dbReference type="Proteomes" id="UP000050509">
    <property type="component" value="Unassembled WGS sequence"/>
</dbReference>
<comment type="caution">
    <text evidence="3">The sequence shown here is derived from an EMBL/GenBank/DDBJ whole genome shotgun (WGS) entry which is preliminary data.</text>
</comment>
<evidence type="ECO:0000256" key="2">
    <source>
        <dbReference type="SAM" id="Phobius"/>
    </source>
</evidence>